<dbReference type="InterPro" id="IPR021176">
    <property type="entry name" value="Competence-induced_CoiA"/>
</dbReference>
<dbReference type="InterPro" id="IPR057253">
    <property type="entry name" value="CoiA-like_N"/>
</dbReference>
<accession>A0A1I1FL09</accession>
<dbReference type="OrthoDB" id="3784230at2"/>
<feature type="domain" description="Competence protein CoiA-like N-terminal" evidence="2">
    <location>
        <begin position="15"/>
        <end position="53"/>
    </location>
</feature>
<keyword evidence="4" id="KW-1185">Reference proteome</keyword>
<gene>
    <name evidence="3" type="ORF">SAMN05660453_0803</name>
</gene>
<dbReference type="STRING" id="283737.SAMN05660453_0803"/>
<organism evidence="3 4">
    <name type="scientific">Fructobacillus durionis</name>
    <dbReference type="NCBI Taxonomy" id="283737"/>
    <lineage>
        <taxon>Bacteria</taxon>
        <taxon>Bacillati</taxon>
        <taxon>Bacillota</taxon>
        <taxon>Bacilli</taxon>
        <taxon>Lactobacillales</taxon>
        <taxon>Lactobacillaceae</taxon>
        <taxon>Fructobacillus</taxon>
    </lineage>
</organism>
<dbReference type="Pfam" id="PF25164">
    <property type="entry name" value="CoiA_N"/>
    <property type="match status" value="1"/>
</dbReference>
<name>A0A1I1FL09_9LACO</name>
<sequence length="348" mass="40050">MLIAVTISNQYCLAENAKKNEIYLCPGCRGPVRLKQGESNVAHFAHVSKVACADFSEGESADHLAGKLAIYHYFKGRVPVQVEPVLSQIEQRPDLLVGRPGSQVAIEYQCSPISQADLTRRNEGYAKAGIRVWWILGPNYYQKHLSMATICRFWLAGRLWFYLPGEKSSFVRDSDYSKADFKKRSQIRNFLSDPLHIRSGALPNWSAVFNSNELSQSVKRPVLDIKRQRSKLSLQLAREQINPQIVSYLYERGYRVDQVPAICLLGQSFGLKIPNWQYRLIVLLLFDKAGEKGRTKQDLLRRMARYFYQNYSYQTEVLNDYLEELHQGGFLIIQSEKIFIKTPPPYKE</sequence>
<dbReference type="Proteomes" id="UP000199376">
    <property type="component" value="Unassembled WGS sequence"/>
</dbReference>
<evidence type="ECO:0000259" key="1">
    <source>
        <dbReference type="Pfam" id="PF06054"/>
    </source>
</evidence>
<dbReference type="AlphaFoldDB" id="A0A1I1FL09"/>
<dbReference type="Pfam" id="PF06054">
    <property type="entry name" value="CoiA_nuc"/>
    <property type="match status" value="1"/>
</dbReference>
<evidence type="ECO:0000313" key="4">
    <source>
        <dbReference type="Proteomes" id="UP000199376"/>
    </source>
</evidence>
<feature type="domain" description="Competence protein CoiA nuclease-like" evidence="1">
    <location>
        <begin position="59"/>
        <end position="145"/>
    </location>
</feature>
<dbReference type="InterPro" id="IPR010330">
    <property type="entry name" value="CoiA_nuc"/>
</dbReference>
<proteinExistence type="predicted"/>
<dbReference type="EMBL" id="FOLI01000003">
    <property type="protein sequence ID" value="SFC00087.1"/>
    <property type="molecule type" value="Genomic_DNA"/>
</dbReference>
<evidence type="ECO:0000259" key="2">
    <source>
        <dbReference type="Pfam" id="PF25164"/>
    </source>
</evidence>
<evidence type="ECO:0000313" key="3">
    <source>
        <dbReference type="EMBL" id="SFC00087.1"/>
    </source>
</evidence>
<protein>
    <submittedName>
        <fullName evidence="3">Competence protein CoiA</fullName>
    </submittedName>
</protein>
<reference evidence="3 4" key="1">
    <citation type="submission" date="2016-10" db="EMBL/GenBank/DDBJ databases">
        <authorList>
            <person name="de Groot N.N."/>
        </authorList>
    </citation>
    <scope>NUCLEOTIDE SEQUENCE [LARGE SCALE GENOMIC DNA]</scope>
    <source>
        <strain evidence="3 4">DSM 19113</strain>
    </source>
</reference>
<dbReference type="RefSeq" id="WP_091502300.1">
    <property type="nucleotide sequence ID" value="NZ_FOLI01000003.1"/>
</dbReference>
<dbReference type="PIRSF" id="PIRSF007487">
    <property type="entry name" value="Competence-induced_CoiA_bac"/>
    <property type="match status" value="1"/>
</dbReference>